<evidence type="ECO:0000313" key="2">
    <source>
        <dbReference type="EMBL" id="RRT65059.1"/>
    </source>
</evidence>
<feature type="transmembrane region" description="Helical" evidence="1">
    <location>
        <begin position="73"/>
        <end position="92"/>
    </location>
</feature>
<dbReference type="AlphaFoldDB" id="A0A426ZM41"/>
<keyword evidence="1" id="KW-1133">Transmembrane helix</keyword>
<comment type="caution">
    <text evidence="2">The sequence shown here is derived from an EMBL/GenBank/DDBJ whole genome shotgun (WGS) entry which is preliminary data.</text>
</comment>
<feature type="transmembrane region" description="Helical" evidence="1">
    <location>
        <begin position="98"/>
        <end position="116"/>
    </location>
</feature>
<organism evidence="2 3">
    <name type="scientific">Ensete ventricosum</name>
    <name type="common">Abyssinian banana</name>
    <name type="synonym">Musa ensete</name>
    <dbReference type="NCBI Taxonomy" id="4639"/>
    <lineage>
        <taxon>Eukaryota</taxon>
        <taxon>Viridiplantae</taxon>
        <taxon>Streptophyta</taxon>
        <taxon>Embryophyta</taxon>
        <taxon>Tracheophyta</taxon>
        <taxon>Spermatophyta</taxon>
        <taxon>Magnoliopsida</taxon>
        <taxon>Liliopsida</taxon>
        <taxon>Zingiberales</taxon>
        <taxon>Musaceae</taxon>
        <taxon>Ensete</taxon>
    </lineage>
</organism>
<reference evidence="2 3" key="1">
    <citation type="journal article" date="2014" name="Agronomy (Basel)">
        <title>A Draft Genome Sequence for Ensete ventricosum, the Drought-Tolerant Tree Against Hunger.</title>
        <authorList>
            <person name="Harrison J."/>
            <person name="Moore K.A."/>
            <person name="Paszkiewicz K."/>
            <person name="Jones T."/>
            <person name="Grant M."/>
            <person name="Ambacheew D."/>
            <person name="Muzemil S."/>
            <person name="Studholme D.J."/>
        </authorList>
    </citation>
    <scope>NUCLEOTIDE SEQUENCE [LARGE SCALE GENOMIC DNA]</scope>
</reference>
<dbReference type="Proteomes" id="UP000287651">
    <property type="component" value="Unassembled WGS sequence"/>
</dbReference>
<evidence type="ECO:0000313" key="3">
    <source>
        <dbReference type="Proteomes" id="UP000287651"/>
    </source>
</evidence>
<sequence length="135" mass="14904">MEVIGEGREIRRDGAHGRGSRRVSAAEEEIDGLHAVKAASVETSDLNKDERQELVVLPTYTTCFLCTYWDGRAFFFLAVIGTSFALNILFHIPVWAGVLITGLSTLLLLGLQRYGVNFNPCSKPFTVSDAIGIKW</sequence>
<dbReference type="EMBL" id="AMZH03005952">
    <property type="protein sequence ID" value="RRT65059.1"/>
    <property type="molecule type" value="Genomic_DNA"/>
</dbReference>
<proteinExistence type="predicted"/>
<keyword evidence="1" id="KW-0472">Membrane</keyword>
<name>A0A426ZM41_ENSVE</name>
<evidence type="ECO:0000256" key="1">
    <source>
        <dbReference type="SAM" id="Phobius"/>
    </source>
</evidence>
<gene>
    <name evidence="2" type="ORF">B296_00041346</name>
</gene>
<protein>
    <submittedName>
        <fullName evidence="2">Uncharacterized protein</fullName>
    </submittedName>
</protein>
<keyword evidence="1" id="KW-0812">Transmembrane</keyword>
<accession>A0A426ZM41</accession>